<dbReference type="GO" id="GO:0015344">
    <property type="term" value="F:siderophore uptake transmembrane transporter activity"/>
    <property type="evidence" value="ECO:0007669"/>
    <property type="project" value="TreeGrafter"/>
</dbReference>
<comment type="subcellular location">
    <subcellularLocation>
        <location evidence="1 7">Cell outer membrane</location>
        <topology evidence="1 7">Multi-pass membrane protein</topology>
    </subcellularLocation>
</comment>
<dbReference type="PANTHER" id="PTHR30069">
    <property type="entry name" value="TONB-DEPENDENT OUTER MEMBRANE RECEPTOR"/>
    <property type="match status" value="1"/>
</dbReference>
<name>H6L9J3_SAPGL</name>
<evidence type="ECO:0000256" key="4">
    <source>
        <dbReference type="ARBA" id="ARBA00022692"/>
    </source>
</evidence>
<evidence type="ECO:0000313" key="10">
    <source>
        <dbReference type="EMBL" id="AFC25469.1"/>
    </source>
</evidence>
<sequence>MSAAKQYLVLLLSFFSLAISAQTASLQGYLLDQKGRPIPFAGIGLLEQQKGCSTDESGYFQLSELAAGSFELQIQAIGYQSQKLMIQLKENEVLELDSIFLKEDILGLEEVVVSGQLKENFVKNSPVKIQVYRAEYLDNTVAPTNLMQALKLINGVQEVVACGVCFTNSISINGLPGPYAAVLIDGTPAYGNLASVYGLNGIPKNMIDRIEVIKGPNSTLYGSEAMAGVINIITKAPSKQPRISLDLMGTTHAEAFSNLAFSQKIGKLNTTIGLQHAYLDRYEDANQDGFGDNIGMDRLSVFGKFTFDRPKNKKANLFAKYYYEDRRNGVEQYMKERAYREIRGSDSIYGESIYTQRFELMGSYELPTTAPIRLDYSFSQHYQDSYYGADGYFAEQRIAYLNALYMPNLGPKHSLTTGLTARYQYYDDNTVATNEAEKQFIPGVWGQHEWKPNGEKLTLLSGLRLDYYEAHGLIPSPRISVKYEPQANWKIRLNTGTGFRLVNLFAEDHAFVTGNRQLVLAEKLNPEQAVSGTLNIQRIFNLGQGQGSIDLDAFYTHFTNAIIPNYDQANTIIYENLDGYAQSRGLALNFNYGLPSGLQINLGATYQNAFEYRSNEQGVKEQNPLEFSPVFSSVLTVNYEYKPWNLLMAYTANFTGKMQLPEVYDLDENGDPLAESRSTSSTPFSIHNLQITKQFPKQKLDIYLGAQNLFDYRQAISPLSGFNDPNVQAGFGDYFDTAYAYSPLHGREFYLGLRWNFQ</sequence>
<evidence type="ECO:0000256" key="3">
    <source>
        <dbReference type="ARBA" id="ARBA00022452"/>
    </source>
</evidence>
<dbReference type="InterPro" id="IPR008969">
    <property type="entry name" value="CarboxyPept-like_regulatory"/>
</dbReference>
<proteinExistence type="inferred from homology"/>
<dbReference type="eggNOG" id="COG4771">
    <property type="taxonomic scope" value="Bacteria"/>
</dbReference>
<dbReference type="KEGG" id="sgn:SGRA_2741"/>
<comment type="similarity">
    <text evidence="7">Belongs to the TonB-dependent receptor family.</text>
</comment>
<feature type="domain" description="TonB-dependent receptor plug" evidence="9">
    <location>
        <begin position="123"/>
        <end position="229"/>
    </location>
</feature>
<protein>
    <submittedName>
        <fullName evidence="10">TonB-dependent receptor plug</fullName>
    </submittedName>
</protein>
<evidence type="ECO:0000256" key="5">
    <source>
        <dbReference type="ARBA" id="ARBA00023136"/>
    </source>
</evidence>
<dbReference type="SUPFAM" id="SSF56935">
    <property type="entry name" value="Porins"/>
    <property type="match status" value="1"/>
</dbReference>
<dbReference type="GO" id="GO:0044718">
    <property type="term" value="P:siderophore transmembrane transport"/>
    <property type="evidence" value="ECO:0007669"/>
    <property type="project" value="TreeGrafter"/>
</dbReference>
<keyword evidence="8" id="KW-0732">Signal</keyword>
<keyword evidence="11" id="KW-1185">Reference proteome</keyword>
<keyword evidence="10" id="KW-0675">Receptor</keyword>
<dbReference type="GO" id="GO:0009279">
    <property type="term" value="C:cell outer membrane"/>
    <property type="evidence" value="ECO:0007669"/>
    <property type="project" value="UniProtKB-SubCell"/>
</dbReference>
<evidence type="ECO:0000256" key="1">
    <source>
        <dbReference type="ARBA" id="ARBA00004571"/>
    </source>
</evidence>
<keyword evidence="4 7" id="KW-0812">Transmembrane</keyword>
<keyword evidence="3 7" id="KW-1134">Transmembrane beta strand</keyword>
<reference evidence="10 11" key="1">
    <citation type="journal article" date="2012" name="Stand. Genomic Sci.">
        <title>Complete genome sequencing and analysis of Saprospira grandis str. Lewin, a predatory marine bacterium.</title>
        <authorList>
            <person name="Saw J.H."/>
            <person name="Yuryev A."/>
            <person name="Kanbe M."/>
            <person name="Hou S."/>
            <person name="Young A.G."/>
            <person name="Aizawa S."/>
            <person name="Alam M."/>
        </authorList>
    </citation>
    <scope>NUCLEOTIDE SEQUENCE [LARGE SCALE GENOMIC DNA]</scope>
    <source>
        <strain evidence="10 11">Lewin</strain>
    </source>
</reference>
<keyword evidence="2 7" id="KW-0813">Transport</keyword>
<evidence type="ECO:0000259" key="9">
    <source>
        <dbReference type="Pfam" id="PF07715"/>
    </source>
</evidence>
<feature type="signal peptide" evidence="8">
    <location>
        <begin position="1"/>
        <end position="21"/>
    </location>
</feature>
<dbReference type="OrthoDB" id="9812892at2"/>
<dbReference type="RefSeq" id="WP_015693077.1">
    <property type="nucleotide sequence ID" value="NC_016940.1"/>
</dbReference>
<dbReference type="PROSITE" id="PS52016">
    <property type="entry name" value="TONB_DEPENDENT_REC_3"/>
    <property type="match status" value="1"/>
</dbReference>
<gene>
    <name evidence="10" type="ordered locus">SGRA_2741</name>
</gene>
<dbReference type="Pfam" id="PF07715">
    <property type="entry name" value="Plug"/>
    <property type="match status" value="1"/>
</dbReference>
<dbReference type="Gene3D" id="2.40.170.20">
    <property type="entry name" value="TonB-dependent receptor, beta-barrel domain"/>
    <property type="match status" value="1"/>
</dbReference>
<dbReference type="InterPro" id="IPR036942">
    <property type="entry name" value="Beta-barrel_TonB_sf"/>
</dbReference>
<dbReference type="Pfam" id="PF13715">
    <property type="entry name" value="CarbopepD_reg_2"/>
    <property type="match status" value="1"/>
</dbReference>
<keyword evidence="5 7" id="KW-0472">Membrane</keyword>
<keyword evidence="6 7" id="KW-0998">Cell outer membrane</keyword>
<evidence type="ECO:0000313" key="11">
    <source>
        <dbReference type="Proteomes" id="UP000007519"/>
    </source>
</evidence>
<dbReference type="Proteomes" id="UP000007519">
    <property type="component" value="Chromosome"/>
</dbReference>
<dbReference type="STRING" id="984262.SGRA_2741"/>
<dbReference type="InterPro" id="IPR037066">
    <property type="entry name" value="Plug_dom_sf"/>
</dbReference>
<evidence type="ECO:0000256" key="8">
    <source>
        <dbReference type="SAM" id="SignalP"/>
    </source>
</evidence>
<organism evidence="10 11">
    <name type="scientific">Saprospira grandis (strain Lewin)</name>
    <dbReference type="NCBI Taxonomy" id="984262"/>
    <lineage>
        <taxon>Bacteria</taxon>
        <taxon>Pseudomonadati</taxon>
        <taxon>Bacteroidota</taxon>
        <taxon>Saprospiria</taxon>
        <taxon>Saprospirales</taxon>
        <taxon>Saprospiraceae</taxon>
        <taxon>Saprospira</taxon>
    </lineage>
</organism>
<accession>H6L9J3</accession>
<dbReference type="InterPro" id="IPR039426">
    <property type="entry name" value="TonB-dep_rcpt-like"/>
</dbReference>
<dbReference type="Gene3D" id="2.170.130.10">
    <property type="entry name" value="TonB-dependent receptor, plug domain"/>
    <property type="match status" value="1"/>
</dbReference>
<dbReference type="AlphaFoldDB" id="H6L9J3"/>
<dbReference type="HOGENOM" id="CLU_012669_1_0_10"/>
<evidence type="ECO:0000256" key="2">
    <source>
        <dbReference type="ARBA" id="ARBA00022448"/>
    </source>
</evidence>
<dbReference type="PANTHER" id="PTHR30069:SF57">
    <property type="entry name" value="TONB-DEPENDENT RECEPTOR"/>
    <property type="match status" value="1"/>
</dbReference>
<dbReference type="InterPro" id="IPR012910">
    <property type="entry name" value="Plug_dom"/>
</dbReference>
<evidence type="ECO:0000256" key="7">
    <source>
        <dbReference type="PROSITE-ProRule" id="PRU01360"/>
    </source>
</evidence>
<dbReference type="Gene3D" id="2.60.40.1120">
    <property type="entry name" value="Carboxypeptidase-like, regulatory domain"/>
    <property type="match status" value="1"/>
</dbReference>
<feature type="chain" id="PRO_5003604101" evidence="8">
    <location>
        <begin position="22"/>
        <end position="758"/>
    </location>
</feature>
<dbReference type="EMBL" id="CP002831">
    <property type="protein sequence ID" value="AFC25469.1"/>
    <property type="molecule type" value="Genomic_DNA"/>
</dbReference>
<dbReference type="SUPFAM" id="SSF49464">
    <property type="entry name" value="Carboxypeptidase regulatory domain-like"/>
    <property type="match status" value="1"/>
</dbReference>
<evidence type="ECO:0000256" key="6">
    <source>
        <dbReference type="ARBA" id="ARBA00023237"/>
    </source>
</evidence>